<dbReference type="OrthoDB" id="414243at2759"/>
<dbReference type="InterPro" id="IPR036282">
    <property type="entry name" value="Glutathione-S-Trfase_C_sf"/>
</dbReference>
<dbReference type="Gene3D" id="1.20.1050.130">
    <property type="match status" value="1"/>
</dbReference>
<reference evidence="2 3" key="1">
    <citation type="journal article" date="2017" name="Mol. Biol. Evol.">
        <title>The 4-celled Tetrabaena socialis nuclear genome reveals the essential components for genetic control of cell number at the origin of multicellularity in the volvocine lineage.</title>
        <authorList>
            <person name="Featherston J."/>
            <person name="Arakaki Y."/>
            <person name="Hanschen E.R."/>
            <person name="Ferris P.J."/>
            <person name="Michod R.E."/>
            <person name="Olson B.J.S.C."/>
            <person name="Nozaki H."/>
            <person name="Durand P.M."/>
        </authorList>
    </citation>
    <scope>NUCLEOTIDE SEQUENCE [LARGE SCALE GENOMIC DNA]</scope>
    <source>
        <strain evidence="2 3">NIES-571</strain>
    </source>
</reference>
<comment type="caution">
    <text evidence="2">The sequence shown here is derived from an EMBL/GenBank/DDBJ whole genome shotgun (WGS) entry which is preliminary data.</text>
</comment>
<name>A0A2J7ZU55_9CHLO</name>
<evidence type="ECO:0000313" key="2">
    <source>
        <dbReference type="EMBL" id="PNH03803.1"/>
    </source>
</evidence>
<keyword evidence="3" id="KW-1185">Reference proteome</keyword>
<dbReference type="Proteomes" id="UP000236333">
    <property type="component" value="Unassembled WGS sequence"/>
</dbReference>
<dbReference type="AlphaFoldDB" id="A0A2J7ZU55"/>
<dbReference type="Gene3D" id="3.40.30.10">
    <property type="entry name" value="Glutaredoxin"/>
    <property type="match status" value="1"/>
</dbReference>
<gene>
    <name evidence="2" type="ORF">TSOC_010111</name>
</gene>
<dbReference type="SUPFAM" id="SSF47616">
    <property type="entry name" value="GST C-terminal domain-like"/>
    <property type="match status" value="1"/>
</dbReference>
<sequence length="69" mass="7648">MAYKLHYFAGPGRAEVSRLILTIGGVPPNLLDDYPAVKAFRNKIANLPAVKAYFEKQPEEGRASFRPDA</sequence>
<feature type="domain" description="Glutathione S-transferase C-terminal" evidence="1">
    <location>
        <begin position="27"/>
        <end position="56"/>
    </location>
</feature>
<evidence type="ECO:0000259" key="1">
    <source>
        <dbReference type="Pfam" id="PF14497"/>
    </source>
</evidence>
<organism evidence="2 3">
    <name type="scientific">Tetrabaena socialis</name>
    <dbReference type="NCBI Taxonomy" id="47790"/>
    <lineage>
        <taxon>Eukaryota</taxon>
        <taxon>Viridiplantae</taxon>
        <taxon>Chlorophyta</taxon>
        <taxon>core chlorophytes</taxon>
        <taxon>Chlorophyceae</taxon>
        <taxon>CS clade</taxon>
        <taxon>Chlamydomonadales</taxon>
        <taxon>Tetrabaenaceae</taxon>
        <taxon>Tetrabaena</taxon>
    </lineage>
</organism>
<dbReference type="Pfam" id="PF14497">
    <property type="entry name" value="GST_C_3"/>
    <property type="match status" value="1"/>
</dbReference>
<accession>A0A2J7ZU55</accession>
<evidence type="ECO:0000313" key="3">
    <source>
        <dbReference type="Proteomes" id="UP000236333"/>
    </source>
</evidence>
<dbReference type="InterPro" id="IPR004046">
    <property type="entry name" value="GST_C"/>
</dbReference>
<protein>
    <recommendedName>
        <fullName evidence="1">Glutathione S-transferase C-terminal domain-containing protein</fullName>
    </recommendedName>
</protein>
<proteinExistence type="predicted"/>
<dbReference type="EMBL" id="PGGS01000460">
    <property type="protein sequence ID" value="PNH03803.1"/>
    <property type="molecule type" value="Genomic_DNA"/>
</dbReference>